<dbReference type="Gene3D" id="2.30.110.10">
    <property type="entry name" value="Electron Transport, Fmn-binding Protein, Chain A"/>
    <property type="match status" value="1"/>
</dbReference>
<dbReference type="AlphaFoldDB" id="A0A2N8PT56"/>
<dbReference type="SUPFAM" id="SSF50475">
    <property type="entry name" value="FMN-binding split barrel"/>
    <property type="match status" value="1"/>
</dbReference>
<gene>
    <name evidence="1" type="ORF">EK398_23265</name>
</gene>
<name>A0A2N8PT56_ENTAV</name>
<organism evidence="1 2">
    <name type="scientific">Enterococcus avium</name>
    <name type="common">Streptococcus avium</name>
    <dbReference type="NCBI Taxonomy" id="33945"/>
    <lineage>
        <taxon>Bacteria</taxon>
        <taxon>Bacillati</taxon>
        <taxon>Bacillota</taxon>
        <taxon>Bacilli</taxon>
        <taxon>Lactobacillales</taxon>
        <taxon>Enterococcaceae</taxon>
        <taxon>Enterococcus</taxon>
    </lineage>
</organism>
<dbReference type="RefSeq" id="WP_049220292.1">
    <property type="nucleotide sequence ID" value="NZ_CAAKNX010000103.1"/>
</dbReference>
<sequence length="135" mass="15696">MDKNMETLLANADTFTLITIDNRGFPHAIAVSPPLERNGFYYFKFYINGDGRTAENIRHNRTGSLFCFDKDKHESIALKGYLFVEELVEYKKLAAQLNEFQKDLNYEHPVIAVFETLSVKHYENMHGEFLDVPEQ</sequence>
<protein>
    <submittedName>
        <fullName evidence="1">Pyridoxamine 5'-phosphate oxidase family protein</fullName>
    </submittedName>
</protein>
<accession>A0A2N8PT56</accession>
<reference evidence="1 2" key="1">
    <citation type="submission" date="2018-12" db="EMBL/GenBank/DDBJ databases">
        <title>A novel vanA-carrying plasmid in a clinical isolate of Enterococcus avium.</title>
        <authorList>
            <person name="Bernasconi O.J."/>
            <person name="Luzzaro F."/>
            <person name="Endimiani A."/>
        </authorList>
    </citation>
    <scope>NUCLEOTIDE SEQUENCE [LARGE SCALE GENOMIC DNA]</scope>
    <source>
        <strain evidence="1 2">LC0559/18</strain>
    </source>
</reference>
<dbReference type="Proteomes" id="UP000288388">
    <property type="component" value="Unassembled WGS sequence"/>
</dbReference>
<comment type="caution">
    <text evidence="1">The sequence shown here is derived from an EMBL/GenBank/DDBJ whole genome shotgun (WGS) entry which is preliminary data.</text>
</comment>
<evidence type="ECO:0000313" key="1">
    <source>
        <dbReference type="EMBL" id="RVU93334.1"/>
    </source>
</evidence>
<evidence type="ECO:0000313" key="2">
    <source>
        <dbReference type="Proteomes" id="UP000288388"/>
    </source>
</evidence>
<proteinExistence type="predicted"/>
<dbReference type="EMBL" id="RYZS01000002">
    <property type="protein sequence ID" value="RVU93334.1"/>
    <property type="molecule type" value="Genomic_DNA"/>
</dbReference>
<dbReference type="InterPro" id="IPR012349">
    <property type="entry name" value="Split_barrel_FMN-bd"/>
</dbReference>